<dbReference type="GO" id="GO:0005743">
    <property type="term" value="C:mitochondrial inner membrane"/>
    <property type="evidence" value="ECO:0007669"/>
    <property type="project" value="EnsemblFungi"/>
</dbReference>
<dbReference type="GeneID" id="34518825"/>
<dbReference type="HOGENOM" id="CLU_079101_3_0_1"/>
<reference evidence="8" key="2">
    <citation type="submission" date="2014-02" db="EMBL/GenBank/DDBJ databases">
        <title>Complete DNA sequence of /Kuraishia capsulata/ illustrates novel genomic features among budding yeasts (/Saccharomycotina/).</title>
        <authorList>
            <person name="Morales L."/>
            <person name="Noel B."/>
            <person name="Porcel B."/>
            <person name="Marcet-Houben M."/>
            <person name="Hullo M-F."/>
            <person name="Sacerdot C."/>
            <person name="Tekaia F."/>
            <person name="Leh-Louis V."/>
            <person name="Despons L."/>
            <person name="Khanna V."/>
            <person name="Aury J-M."/>
            <person name="Barbe V."/>
            <person name="Couloux A."/>
            <person name="Labadie K."/>
            <person name="Pelletier E."/>
            <person name="Souciet J-L."/>
            <person name="Boekhout T."/>
            <person name="Gabaldon T."/>
            <person name="Wincker P."/>
            <person name="Dujon B."/>
        </authorList>
    </citation>
    <scope>NUCLEOTIDE SEQUENCE</scope>
    <source>
        <strain evidence="8">CBS 1993</strain>
    </source>
</reference>
<evidence type="ECO:0000256" key="1">
    <source>
        <dbReference type="ARBA" id="ARBA00004173"/>
    </source>
</evidence>
<protein>
    <recommendedName>
        <fullName evidence="7">HIG1 domain-containing protein</fullName>
    </recommendedName>
</protein>
<evidence type="ECO:0000256" key="2">
    <source>
        <dbReference type="ARBA" id="ARBA00022692"/>
    </source>
</evidence>
<keyword evidence="2 6" id="KW-0812">Transmembrane</keyword>
<dbReference type="GO" id="GO:0033617">
    <property type="term" value="P:mitochondrial respiratory chain complex IV assembly"/>
    <property type="evidence" value="ECO:0007669"/>
    <property type="project" value="EnsemblFungi"/>
</dbReference>
<evidence type="ECO:0000259" key="7">
    <source>
        <dbReference type="PROSITE" id="PS51503"/>
    </source>
</evidence>
<evidence type="ECO:0000313" key="9">
    <source>
        <dbReference type="Proteomes" id="UP000019384"/>
    </source>
</evidence>
<dbReference type="PANTHER" id="PTHR28018">
    <property type="entry name" value="RESPIRATORY SUPERCOMPLEX FACTOR 2, MITOCHONDRIAL"/>
    <property type="match status" value="1"/>
</dbReference>
<reference evidence="8" key="1">
    <citation type="submission" date="2013-12" db="EMBL/GenBank/DDBJ databases">
        <authorList>
            <person name="Genoscope - CEA"/>
        </authorList>
    </citation>
    <scope>NUCLEOTIDE SEQUENCE</scope>
    <source>
        <strain evidence="8">CBS 1993</strain>
    </source>
</reference>
<keyword evidence="4 6" id="KW-0472">Membrane</keyword>
<dbReference type="RefSeq" id="XP_022457437.1">
    <property type="nucleotide sequence ID" value="XM_022603568.1"/>
</dbReference>
<gene>
    <name evidence="8" type="ORF">KUCA_T00001395001</name>
</gene>
<dbReference type="OrthoDB" id="1915122at2759"/>
<dbReference type="GO" id="GO:0098803">
    <property type="term" value="C:respiratory chain complex"/>
    <property type="evidence" value="ECO:0007669"/>
    <property type="project" value="EnsemblFungi"/>
</dbReference>
<evidence type="ECO:0000256" key="4">
    <source>
        <dbReference type="ARBA" id="ARBA00023136"/>
    </source>
</evidence>
<feature type="transmembrane region" description="Helical" evidence="6">
    <location>
        <begin position="20"/>
        <end position="38"/>
    </location>
</feature>
<proteinExistence type="predicted"/>
<dbReference type="Pfam" id="PF04588">
    <property type="entry name" value="HIG_1_N"/>
    <property type="match status" value="1"/>
</dbReference>
<dbReference type="AlphaFoldDB" id="W6MU45"/>
<evidence type="ECO:0000313" key="8">
    <source>
        <dbReference type="EMBL" id="CDK25425.1"/>
    </source>
</evidence>
<organism evidence="8 9">
    <name type="scientific">Kuraishia capsulata CBS 1993</name>
    <dbReference type="NCBI Taxonomy" id="1382522"/>
    <lineage>
        <taxon>Eukaryota</taxon>
        <taxon>Fungi</taxon>
        <taxon>Dikarya</taxon>
        <taxon>Ascomycota</taxon>
        <taxon>Saccharomycotina</taxon>
        <taxon>Pichiomycetes</taxon>
        <taxon>Pichiales</taxon>
        <taxon>Pichiaceae</taxon>
        <taxon>Kuraishia</taxon>
    </lineage>
</organism>
<name>W6MU45_9ASCO</name>
<keyword evidence="3 6" id="KW-1133">Transmembrane helix</keyword>
<comment type="subcellular location">
    <subcellularLocation>
        <location evidence="1">Mitochondrion</location>
    </subcellularLocation>
</comment>
<feature type="transmembrane region" description="Helical" evidence="6">
    <location>
        <begin position="145"/>
        <end position="169"/>
    </location>
</feature>
<sequence>MKLLTEEEVKAHNTATLHGGIKGAIAGTIVSIGIYAIAPKKYPRLFQLPWSIRTAVAIIPPTLATSIWAEESSSAFDKKMYSSDYTQQKTLEEYSRWHGLSTSDKAVEVLSEHKYKIITALWAASMWGSWVFVNKDKIMTTTQKIVQARMYAQFITVGLLLGTVALSMYEENHNLKKVGVEDDDWKQILKEEQQKQAVRAAHKRTAHEKALAAEKEKL</sequence>
<dbReference type="PROSITE" id="PS51503">
    <property type="entry name" value="HIG1"/>
    <property type="match status" value="1"/>
</dbReference>
<feature type="domain" description="HIG1" evidence="7">
    <location>
        <begin position="87"/>
        <end position="178"/>
    </location>
</feature>
<keyword evidence="9" id="KW-1185">Reference proteome</keyword>
<accession>W6MU45</accession>
<evidence type="ECO:0000256" key="3">
    <source>
        <dbReference type="ARBA" id="ARBA00022989"/>
    </source>
</evidence>
<feature type="region of interest" description="Disordered" evidence="5">
    <location>
        <begin position="198"/>
        <end position="218"/>
    </location>
</feature>
<dbReference type="InterPro" id="IPR040153">
    <property type="entry name" value="Rcf2"/>
</dbReference>
<dbReference type="STRING" id="1382522.W6MU45"/>
<dbReference type="PANTHER" id="PTHR28018:SF3">
    <property type="entry name" value="RESPIRATORY SUPERCOMPLEX FACTOR 2, MITOCHONDRIAL"/>
    <property type="match status" value="1"/>
</dbReference>
<dbReference type="EMBL" id="HG793126">
    <property type="protein sequence ID" value="CDK25425.1"/>
    <property type="molecule type" value="Genomic_DNA"/>
</dbReference>
<evidence type="ECO:0000256" key="5">
    <source>
        <dbReference type="SAM" id="MobiDB-lite"/>
    </source>
</evidence>
<dbReference type="GO" id="GO:0031334">
    <property type="term" value="P:positive regulation of protein-containing complex assembly"/>
    <property type="evidence" value="ECO:0007669"/>
    <property type="project" value="EnsemblFungi"/>
</dbReference>
<dbReference type="InterPro" id="IPR007667">
    <property type="entry name" value="Hypoxia_induced_domain"/>
</dbReference>
<evidence type="ECO:0000256" key="6">
    <source>
        <dbReference type="SAM" id="Phobius"/>
    </source>
</evidence>
<feature type="compositionally biased region" description="Basic and acidic residues" evidence="5">
    <location>
        <begin position="207"/>
        <end position="218"/>
    </location>
</feature>
<dbReference type="Proteomes" id="UP000019384">
    <property type="component" value="Unassembled WGS sequence"/>
</dbReference>